<protein>
    <recommendedName>
        <fullName evidence="1">Methyltransferase type 11 domain-containing protein</fullName>
    </recommendedName>
</protein>
<evidence type="ECO:0000259" key="1">
    <source>
        <dbReference type="Pfam" id="PF08241"/>
    </source>
</evidence>
<name>A0AA36HU10_9DINO</name>
<dbReference type="Gene3D" id="3.40.50.150">
    <property type="entry name" value="Vaccinia Virus protein VP39"/>
    <property type="match status" value="1"/>
</dbReference>
<gene>
    <name evidence="2" type="ORF">EVOR1521_LOCUS4635</name>
</gene>
<evidence type="ECO:0000313" key="2">
    <source>
        <dbReference type="EMBL" id="CAJ1375338.1"/>
    </source>
</evidence>
<dbReference type="InterPro" id="IPR029063">
    <property type="entry name" value="SAM-dependent_MTases_sf"/>
</dbReference>
<accession>A0AA36HU10</accession>
<proteinExistence type="predicted"/>
<dbReference type="Proteomes" id="UP001178507">
    <property type="component" value="Unassembled WGS sequence"/>
</dbReference>
<dbReference type="CDD" id="cd02440">
    <property type="entry name" value="AdoMet_MTases"/>
    <property type="match status" value="1"/>
</dbReference>
<dbReference type="GO" id="GO:0008757">
    <property type="term" value="F:S-adenosylmethionine-dependent methyltransferase activity"/>
    <property type="evidence" value="ECO:0007669"/>
    <property type="project" value="InterPro"/>
</dbReference>
<feature type="domain" description="Methyltransferase type 11" evidence="1">
    <location>
        <begin position="100"/>
        <end position="182"/>
    </location>
</feature>
<comment type="caution">
    <text evidence="2">The sequence shown here is derived from an EMBL/GenBank/DDBJ whole genome shotgun (WGS) entry which is preliminary data.</text>
</comment>
<reference evidence="2" key="1">
    <citation type="submission" date="2023-08" db="EMBL/GenBank/DDBJ databases">
        <authorList>
            <person name="Chen Y."/>
            <person name="Shah S."/>
            <person name="Dougan E. K."/>
            <person name="Thang M."/>
            <person name="Chan C."/>
        </authorList>
    </citation>
    <scope>NUCLEOTIDE SEQUENCE</scope>
</reference>
<organism evidence="2 3">
    <name type="scientific">Effrenium voratum</name>
    <dbReference type="NCBI Taxonomy" id="2562239"/>
    <lineage>
        <taxon>Eukaryota</taxon>
        <taxon>Sar</taxon>
        <taxon>Alveolata</taxon>
        <taxon>Dinophyceae</taxon>
        <taxon>Suessiales</taxon>
        <taxon>Symbiodiniaceae</taxon>
        <taxon>Effrenium</taxon>
    </lineage>
</organism>
<sequence length="290" mass="31630">MVSVPQLARAASHGHMAWRRGARHVTLPWLNLRKARPPFSRAIGAAVQAARPGAMTDLVKTWDSATAEAHVKYNISDHSCIWDEIARHCMPFAEGKDVADLGAGDGTLGKLLPQAGKMTNVDPFPPEDCAAKILKSDGVEFLRSQPDQSLDLVVATFAVHFMDRASLDKELGRVLKPTGRAIWFSFSQSSVLFGSEEFNSIYYSVGFSQDGSGTAGSSAPTTVLKIDRPATSANLRNHVAHRCHSNLKQMPEHMISKLLALIPEDLQALDIRLDVFMFAPNPSRDGVVQC</sequence>
<dbReference type="AlphaFoldDB" id="A0AA36HU10"/>
<evidence type="ECO:0000313" key="3">
    <source>
        <dbReference type="Proteomes" id="UP001178507"/>
    </source>
</evidence>
<dbReference type="SUPFAM" id="SSF53335">
    <property type="entry name" value="S-adenosyl-L-methionine-dependent methyltransferases"/>
    <property type="match status" value="1"/>
</dbReference>
<dbReference type="InterPro" id="IPR013216">
    <property type="entry name" value="Methyltransf_11"/>
</dbReference>
<dbReference type="Pfam" id="PF08241">
    <property type="entry name" value="Methyltransf_11"/>
    <property type="match status" value="1"/>
</dbReference>
<keyword evidence="3" id="KW-1185">Reference proteome</keyword>
<dbReference type="EMBL" id="CAUJNA010000315">
    <property type="protein sequence ID" value="CAJ1375338.1"/>
    <property type="molecule type" value="Genomic_DNA"/>
</dbReference>